<accession>A0A816UK42</accession>
<evidence type="ECO:0000313" key="1">
    <source>
        <dbReference type="EMBL" id="CAF2109890.1"/>
    </source>
</evidence>
<dbReference type="EMBL" id="CAJNRG010009075">
    <property type="protein sequence ID" value="CAF2109890.1"/>
    <property type="molecule type" value="Genomic_DNA"/>
</dbReference>
<sequence>MNRLKRNAAAVTTIEYYLTNGPNCETTLELYESFLEAWYELNLKEVRFECQTAKIEHVQEKENFAKNTMIAVVLLNASKDATSILLAACLKIIGKLQNEVVNYFHNTLGTDLSERRRQEHIVSVQSIRSEHLFEINAEEISQQLVTNSFMINYEYGKSRDIIYDYDEIELVLRNKISHLPMIDTEKLQYLNYQFELCGENSSLITNVRTRVKQEPLEATERKKLIGLIQGMDNDDIVNFLGSLDYVFTYLGDIDMDLNIEMPTIQTFVEKKTFIDRAVLAFMFVARRHFSTIYLKYIIDLYELLEEYVFDQVLRNFVKKEWCEESFPVIERTQIVERFILMTFSKQGIAASLRNIDSWISILKRVMIRVLSNVNVDTKVPLQYYLERKDL</sequence>
<comment type="caution">
    <text evidence="1">The sequence shown here is derived from an EMBL/GenBank/DDBJ whole genome shotgun (WGS) entry which is preliminary data.</text>
</comment>
<name>A0A816UK42_9BILA</name>
<dbReference type="Proteomes" id="UP000663887">
    <property type="component" value="Unassembled WGS sequence"/>
</dbReference>
<protein>
    <submittedName>
        <fullName evidence="1">Uncharacterized protein</fullName>
    </submittedName>
</protein>
<organism evidence="1 2">
    <name type="scientific">Rotaria magnacalcarata</name>
    <dbReference type="NCBI Taxonomy" id="392030"/>
    <lineage>
        <taxon>Eukaryota</taxon>
        <taxon>Metazoa</taxon>
        <taxon>Spiralia</taxon>
        <taxon>Gnathifera</taxon>
        <taxon>Rotifera</taxon>
        <taxon>Eurotatoria</taxon>
        <taxon>Bdelloidea</taxon>
        <taxon>Philodinida</taxon>
        <taxon>Philodinidae</taxon>
        <taxon>Rotaria</taxon>
    </lineage>
</organism>
<evidence type="ECO:0000313" key="2">
    <source>
        <dbReference type="Proteomes" id="UP000663887"/>
    </source>
</evidence>
<dbReference type="AlphaFoldDB" id="A0A816UK42"/>
<proteinExistence type="predicted"/>
<gene>
    <name evidence="1" type="ORF">XDN619_LOCUS20537</name>
</gene>
<reference evidence="1" key="1">
    <citation type="submission" date="2021-02" db="EMBL/GenBank/DDBJ databases">
        <authorList>
            <person name="Nowell W R."/>
        </authorList>
    </citation>
    <scope>NUCLEOTIDE SEQUENCE</scope>
</reference>